<dbReference type="Proteomes" id="UP000753908">
    <property type="component" value="Unassembled WGS sequence"/>
</dbReference>
<evidence type="ECO:0000313" key="1">
    <source>
        <dbReference type="EMBL" id="MBW4546432.1"/>
    </source>
</evidence>
<comment type="caution">
    <text evidence="1">The sequence shown here is derived from an EMBL/GenBank/DDBJ whole genome shotgun (WGS) entry which is preliminary data.</text>
</comment>
<protein>
    <submittedName>
        <fullName evidence="1">Uncharacterized protein</fullName>
    </submittedName>
</protein>
<evidence type="ECO:0000313" key="2">
    <source>
        <dbReference type="Proteomes" id="UP000753908"/>
    </source>
</evidence>
<organism evidence="1 2">
    <name type="scientific">Symplocastrum torsivum CPER-KK1</name>
    <dbReference type="NCBI Taxonomy" id="450513"/>
    <lineage>
        <taxon>Bacteria</taxon>
        <taxon>Bacillati</taxon>
        <taxon>Cyanobacteriota</taxon>
        <taxon>Cyanophyceae</taxon>
        <taxon>Oscillatoriophycideae</taxon>
        <taxon>Oscillatoriales</taxon>
        <taxon>Microcoleaceae</taxon>
        <taxon>Symplocastrum</taxon>
    </lineage>
</organism>
<accession>A0A951UB10</accession>
<sequence>MIHYELKPLSLGYRLTVWESAPVTPSRVEPFHFKLNFTIVSLREAQNILNLIPGEKANALSPSSSE</sequence>
<gene>
    <name evidence="1" type="ORF">KME25_18590</name>
</gene>
<reference evidence="1" key="1">
    <citation type="submission" date="2021-05" db="EMBL/GenBank/DDBJ databases">
        <authorList>
            <person name="Pietrasiak N."/>
            <person name="Ward R."/>
            <person name="Stajich J.E."/>
            <person name="Kurbessoian T."/>
        </authorList>
    </citation>
    <scope>NUCLEOTIDE SEQUENCE</scope>
    <source>
        <strain evidence="1">CPER-KK1</strain>
    </source>
</reference>
<reference evidence="1" key="2">
    <citation type="journal article" date="2022" name="Microbiol. Resour. Announc.">
        <title>Metagenome Sequencing to Explore Phylogenomics of Terrestrial Cyanobacteria.</title>
        <authorList>
            <person name="Ward R.D."/>
            <person name="Stajich J.E."/>
            <person name="Johansen J.R."/>
            <person name="Huntemann M."/>
            <person name="Clum A."/>
            <person name="Foster B."/>
            <person name="Foster B."/>
            <person name="Roux S."/>
            <person name="Palaniappan K."/>
            <person name="Varghese N."/>
            <person name="Mukherjee S."/>
            <person name="Reddy T.B.K."/>
            <person name="Daum C."/>
            <person name="Copeland A."/>
            <person name="Chen I.A."/>
            <person name="Ivanova N.N."/>
            <person name="Kyrpides N.C."/>
            <person name="Shapiro N."/>
            <person name="Eloe-Fadrosh E.A."/>
            <person name="Pietrasiak N."/>
        </authorList>
    </citation>
    <scope>NUCLEOTIDE SEQUENCE</scope>
    <source>
        <strain evidence="1">CPER-KK1</strain>
    </source>
</reference>
<dbReference type="AlphaFoldDB" id="A0A951UB10"/>
<dbReference type="EMBL" id="JAHHIF010000025">
    <property type="protein sequence ID" value="MBW4546432.1"/>
    <property type="molecule type" value="Genomic_DNA"/>
</dbReference>
<name>A0A951UB10_9CYAN</name>
<proteinExistence type="predicted"/>